<name>A0A7R8WZE5_9CRUS</name>
<dbReference type="PANTHER" id="PTHR23406:SF90">
    <property type="entry name" value="MALIC ENZYME-RELATED"/>
    <property type="match status" value="1"/>
</dbReference>
<dbReference type="GO" id="GO:0006108">
    <property type="term" value="P:malate metabolic process"/>
    <property type="evidence" value="ECO:0007669"/>
    <property type="project" value="TreeGrafter"/>
</dbReference>
<proteinExistence type="predicted"/>
<dbReference type="PIRSF" id="PIRSF000106">
    <property type="entry name" value="ME"/>
    <property type="match status" value="1"/>
</dbReference>
<dbReference type="GO" id="GO:0051287">
    <property type="term" value="F:NAD binding"/>
    <property type="evidence" value="ECO:0007669"/>
    <property type="project" value="InterPro"/>
</dbReference>
<dbReference type="InterPro" id="IPR001891">
    <property type="entry name" value="Malic_OxRdtase"/>
</dbReference>
<dbReference type="InterPro" id="IPR036291">
    <property type="entry name" value="NAD(P)-bd_dom_sf"/>
</dbReference>
<dbReference type="InterPro" id="IPR012302">
    <property type="entry name" value="Malic_NAD-bd"/>
</dbReference>
<organism evidence="2">
    <name type="scientific">Cyprideis torosa</name>
    <dbReference type="NCBI Taxonomy" id="163714"/>
    <lineage>
        <taxon>Eukaryota</taxon>
        <taxon>Metazoa</taxon>
        <taxon>Ecdysozoa</taxon>
        <taxon>Arthropoda</taxon>
        <taxon>Crustacea</taxon>
        <taxon>Oligostraca</taxon>
        <taxon>Ostracoda</taxon>
        <taxon>Podocopa</taxon>
        <taxon>Podocopida</taxon>
        <taxon>Cytherocopina</taxon>
        <taxon>Cytheroidea</taxon>
        <taxon>Cytherideidae</taxon>
        <taxon>Cyprideis</taxon>
    </lineage>
</organism>
<dbReference type="PRINTS" id="PR00072">
    <property type="entry name" value="MALOXRDTASE"/>
</dbReference>
<dbReference type="OrthoDB" id="5365701at2759"/>
<dbReference type="PANTHER" id="PTHR23406">
    <property type="entry name" value="MALIC ENZYME-RELATED"/>
    <property type="match status" value="1"/>
</dbReference>
<dbReference type="SMART" id="SM00919">
    <property type="entry name" value="Malic_M"/>
    <property type="match status" value="1"/>
</dbReference>
<evidence type="ECO:0000256" key="1">
    <source>
        <dbReference type="PIRSR" id="PIRSR000106-2"/>
    </source>
</evidence>
<accession>A0A7R8WZE5</accession>
<dbReference type="EMBL" id="OB696700">
    <property type="protein sequence ID" value="CAD7238135.1"/>
    <property type="molecule type" value="Genomic_DNA"/>
</dbReference>
<feature type="binding site" evidence="1">
    <location>
        <position position="161"/>
    </location>
    <ligand>
        <name>(S)-malate</name>
        <dbReference type="ChEBI" id="CHEBI:15589"/>
    </ligand>
</feature>
<gene>
    <name evidence="2" type="ORF">CTOB1V02_LOCUS15950</name>
</gene>
<protein>
    <submittedName>
        <fullName evidence="2">Uncharacterized protein</fullName>
    </submittedName>
</protein>
<dbReference type="AlphaFoldDB" id="A0A7R8WZE5"/>
<dbReference type="SUPFAM" id="SSF51735">
    <property type="entry name" value="NAD(P)-binding Rossmann-fold domains"/>
    <property type="match status" value="1"/>
</dbReference>
<dbReference type="Pfam" id="PF03949">
    <property type="entry name" value="Malic_M"/>
    <property type="match status" value="1"/>
</dbReference>
<feature type="binding site" evidence="1">
    <location>
        <position position="117"/>
    </location>
    <ligand>
        <name>(S)-malate</name>
        <dbReference type="ChEBI" id="CHEBI:15589"/>
    </ligand>
</feature>
<reference evidence="2" key="1">
    <citation type="submission" date="2020-11" db="EMBL/GenBank/DDBJ databases">
        <authorList>
            <person name="Tran Van P."/>
        </authorList>
    </citation>
    <scope>NUCLEOTIDE SEQUENCE</scope>
</reference>
<evidence type="ECO:0000313" key="2">
    <source>
        <dbReference type="EMBL" id="CAD7238135.1"/>
    </source>
</evidence>
<sequence length="259" mass="28563">MTDQRVLFLGAGSAGIGIANMITSAMMLEGDSEEEAISKINLFDVNGLLENSRTDLSEVQKRFAKDHTPTKNFVEAINQLKPSIIIGVSTVGKAFTQEVVEAMSTLNERPIIFSLSNPTEHAECSAEEAYQWSNGKAVFCAGVPFDAVELNGKTYYPGQANNFYCFPGVSLAIYATQPKLMGDAHWITSGLALAKMLTQEEKEKGMVLPPQSDILEVSLEVATKVAERFFEDGLAQVERPENIKEWLQSMLYKPEYTSF</sequence>
<dbReference type="Gene3D" id="3.40.50.720">
    <property type="entry name" value="NAD(P)-binding Rossmann-like Domain"/>
    <property type="match status" value="1"/>
</dbReference>
<dbReference type="GO" id="GO:0004473">
    <property type="term" value="F:malate dehydrogenase (decarboxylating) (NADP+) activity"/>
    <property type="evidence" value="ECO:0007669"/>
    <property type="project" value="TreeGrafter"/>
</dbReference>